<dbReference type="PANTHER" id="PTHR37194">
    <property type="entry name" value="T2E6.7-RELATED"/>
    <property type="match status" value="1"/>
</dbReference>
<feature type="coiled-coil region" evidence="1">
    <location>
        <begin position="245"/>
        <end position="308"/>
    </location>
</feature>
<protein>
    <submittedName>
        <fullName evidence="3">Uncharacterized protein</fullName>
    </submittedName>
</protein>
<name>A0A2Z7A0D4_9LAMI</name>
<feature type="compositionally biased region" description="Pro residues" evidence="2">
    <location>
        <begin position="140"/>
        <end position="151"/>
    </location>
</feature>
<organism evidence="3 4">
    <name type="scientific">Dorcoceras hygrometricum</name>
    <dbReference type="NCBI Taxonomy" id="472368"/>
    <lineage>
        <taxon>Eukaryota</taxon>
        <taxon>Viridiplantae</taxon>
        <taxon>Streptophyta</taxon>
        <taxon>Embryophyta</taxon>
        <taxon>Tracheophyta</taxon>
        <taxon>Spermatophyta</taxon>
        <taxon>Magnoliopsida</taxon>
        <taxon>eudicotyledons</taxon>
        <taxon>Gunneridae</taxon>
        <taxon>Pentapetalae</taxon>
        <taxon>asterids</taxon>
        <taxon>lamiids</taxon>
        <taxon>Lamiales</taxon>
        <taxon>Gesneriaceae</taxon>
        <taxon>Didymocarpoideae</taxon>
        <taxon>Trichosporeae</taxon>
        <taxon>Loxocarpinae</taxon>
        <taxon>Dorcoceras</taxon>
    </lineage>
</organism>
<evidence type="ECO:0000313" key="4">
    <source>
        <dbReference type="Proteomes" id="UP000250235"/>
    </source>
</evidence>
<dbReference type="Proteomes" id="UP000250235">
    <property type="component" value="Unassembled WGS sequence"/>
</dbReference>
<proteinExistence type="predicted"/>
<feature type="region of interest" description="Disordered" evidence="2">
    <location>
        <begin position="385"/>
        <end position="421"/>
    </location>
</feature>
<sequence>MQLLQVKRLGPGKFYISHKSDLGFIGGNPELRQWVDEHILFFKRVGRKRTPGVDRMLKAEMLKVLKAEMSSGAAMSPSSGKWKINRMEKAGILKALKECEERGDVSWGAATSPRSGKGKRKISQPKEKESKRHHKSAPAPEVPRPVDPKPPTSEVRASAEISLERPGAFNLFEASFVVSPSRSASMQFLSQLVPDRDVGLVRGAPDREVLGTFAARFVEALVWGGETINRLTQAHREVASSRHSLDEVLGHKAELLKQLEELRATRDEEKRVLEAEKRALETELAATKARADWEIKSLRSEVDSLKGECMGPREGEVPKVLRVRDAEEHPASFLNVVQALEDMHEEGELGSETYIAQANTGLISEQLVSIKERSMRILKDFITKHNIPDDDVPDDEVSSDEEDATVTPPMKKSKKPQKGMC</sequence>
<feature type="region of interest" description="Disordered" evidence="2">
    <location>
        <begin position="104"/>
        <end position="158"/>
    </location>
</feature>
<dbReference type="PANTHER" id="PTHR37194:SF2">
    <property type="entry name" value="T2E6.7-RELATED"/>
    <property type="match status" value="1"/>
</dbReference>
<feature type="compositionally biased region" description="Acidic residues" evidence="2">
    <location>
        <begin position="389"/>
        <end position="404"/>
    </location>
</feature>
<evidence type="ECO:0000256" key="2">
    <source>
        <dbReference type="SAM" id="MobiDB-lite"/>
    </source>
</evidence>
<reference evidence="3 4" key="1">
    <citation type="journal article" date="2015" name="Proc. Natl. Acad. Sci. U.S.A.">
        <title>The resurrection genome of Boea hygrometrica: A blueprint for survival of dehydration.</title>
        <authorList>
            <person name="Xiao L."/>
            <person name="Yang G."/>
            <person name="Zhang L."/>
            <person name="Yang X."/>
            <person name="Zhao S."/>
            <person name="Ji Z."/>
            <person name="Zhou Q."/>
            <person name="Hu M."/>
            <person name="Wang Y."/>
            <person name="Chen M."/>
            <person name="Xu Y."/>
            <person name="Jin H."/>
            <person name="Xiao X."/>
            <person name="Hu G."/>
            <person name="Bao F."/>
            <person name="Hu Y."/>
            <person name="Wan P."/>
            <person name="Li L."/>
            <person name="Deng X."/>
            <person name="Kuang T."/>
            <person name="Xiang C."/>
            <person name="Zhu J.K."/>
            <person name="Oliver M.J."/>
            <person name="He Y."/>
        </authorList>
    </citation>
    <scope>NUCLEOTIDE SEQUENCE [LARGE SCALE GENOMIC DNA]</scope>
    <source>
        <strain evidence="4">cv. XS01</strain>
    </source>
</reference>
<evidence type="ECO:0000313" key="3">
    <source>
        <dbReference type="EMBL" id="KZV14946.1"/>
    </source>
</evidence>
<dbReference type="AlphaFoldDB" id="A0A2Z7A0D4"/>
<accession>A0A2Z7A0D4</accession>
<evidence type="ECO:0000256" key="1">
    <source>
        <dbReference type="SAM" id="Coils"/>
    </source>
</evidence>
<dbReference type="EMBL" id="KV020149">
    <property type="protein sequence ID" value="KZV14946.1"/>
    <property type="molecule type" value="Genomic_DNA"/>
</dbReference>
<gene>
    <name evidence="3" type="ORF">F511_32537</name>
</gene>
<keyword evidence="4" id="KW-1185">Reference proteome</keyword>
<keyword evidence="1" id="KW-0175">Coiled coil</keyword>
<dbReference type="OrthoDB" id="653441at2759"/>
<feature type="compositionally biased region" description="Basic residues" evidence="2">
    <location>
        <begin position="411"/>
        <end position="421"/>
    </location>
</feature>